<evidence type="ECO:0000313" key="3">
    <source>
        <dbReference type="EMBL" id="MFI7442922.1"/>
    </source>
</evidence>
<proteinExistence type="inferred from homology"/>
<dbReference type="EMBL" id="JBITMB010000005">
    <property type="protein sequence ID" value="MFI7442922.1"/>
    <property type="molecule type" value="Genomic_DNA"/>
</dbReference>
<dbReference type="InterPro" id="IPR023393">
    <property type="entry name" value="START-like_dom_sf"/>
</dbReference>
<organism evidence="3 4">
    <name type="scientific">Nonomuraea indica</name>
    <dbReference type="NCBI Taxonomy" id="1581193"/>
    <lineage>
        <taxon>Bacteria</taxon>
        <taxon>Bacillati</taxon>
        <taxon>Actinomycetota</taxon>
        <taxon>Actinomycetes</taxon>
        <taxon>Streptosporangiales</taxon>
        <taxon>Streptosporangiaceae</taxon>
        <taxon>Nonomuraea</taxon>
    </lineage>
</organism>
<dbReference type="CDD" id="cd07814">
    <property type="entry name" value="SRPBCC_CalC_Aha1-like"/>
    <property type="match status" value="1"/>
</dbReference>
<protein>
    <submittedName>
        <fullName evidence="3">SRPBCC domain-containing protein</fullName>
    </submittedName>
</protein>
<evidence type="ECO:0000256" key="1">
    <source>
        <dbReference type="ARBA" id="ARBA00006817"/>
    </source>
</evidence>
<name>A0ABW8A827_9ACTN</name>
<dbReference type="Pfam" id="PF08327">
    <property type="entry name" value="AHSA1"/>
    <property type="match status" value="1"/>
</dbReference>
<accession>A0ABW8A827</accession>
<evidence type="ECO:0000259" key="2">
    <source>
        <dbReference type="Pfam" id="PF08327"/>
    </source>
</evidence>
<reference evidence="3 4" key="1">
    <citation type="submission" date="2024-10" db="EMBL/GenBank/DDBJ databases">
        <title>The Natural Products Discovery Center: Release of the First 8490 Sequenced Strains for Exploring Actinobacteria Biosynthetic Diversity.</title>
        <authorList>
            <person name="Kalkreuter E."/>
            <person name="Kautsar S.A."/>
            <person name="Yang D."/>
            <person name="Bader C.D."/>
            <person name="Teijaro C.N."/>
            <person name="Fluegel L."/>
            <person name="Davis C.M."/>
            <person name="Simpson J.R."/>
            <person name="Lauterbach L."/>
            <person name="Steele A.D."/>
            <person name="Gui C."/>
            <person name="Meng S."/>
            <person name="Li G."/>
            <person name="Viehrig K."/>
            <person name="Ye F."/>
            <person name="Su P."/>
            <person name="Kiefer A.F."/>
            <person name="Nichols A."/>
            <person name="Cepeda A.J."/>
            <person name="Yan W."/>
            <person name="Fan B."/>
            <person name="Jiang Y."/>
            <person name="Adhikari A."/>
            <person name="Zheng C.-J."/>
            <person name="Schuster L."/>
            <person name="Cowan T.M."/>
            <person name="Smanski M.J."/>
            <person name="Chevrette M.G."/>
            <person name="De Carvalho L.P.S."/>
            <person name="Shen B."/>
        </authorList>
    </citation>
    <scope>NUCLEOTIDE SEQUENCE [LARGE SCALE GENOMIC DNA]</scope>
    <source>
        <strain evidence="3 4">NPDC049503</strain>
    </source>
</reference>
<dbReference type="RefSeq" id="WP_101789583.1">
    <property type="nucleotide sequence ID" value="NZ_JBITMB010000005.1"/>
</dbReference>
<comment type="similarity">
    <text evidence="1">Belongs to the AHA1 family.</text>
</comment>
<feature type="domain" description="Activator of Hsp90 ATPase homologue 1/2-like C-terminal" evidence="2">
    <location>
        <begin position="11"/>
        <end position="128"/>
    </location>
</feature>
<comment type="caution">
    <text evidence="3">The sequence shown here is derived from an EMBL/GenBank/DDBJ whole genome shotgun (WGS) entry which is preliminary data.</text>
</comment>
<sequence length="135" mass="14344">MAEFTTSIDIDAPPEIVFDHLVTVDGMLAWMGRSAELDPRPGGVFAVDIDGNPIRGEFVEVDRPRSVVVTWGLEADDVLPAGSTEVAFRLTPTATGTRVDLTHSNLPESQVPPHAEGWPHFLGILAETAAATAAA</sequence>
<dbReference type="Gene3D" id="3.30.530.20">
    <property type="match status" value="1"/>
</dbReference>
<dbReference type="SUPFAM" id="SSF55961">
    <property type="entry name" value="Bet v1-like"/>
    <property type="match status" value="1"/>
</dbReference>
<gene>
    <name evidence="3" type="ORF">ACIBP5_23380</name>
</gene>
<keyword evidence="4" id="KW-1185">Reference proteome</keyword>
<evidence type="ECO:0000313" key="4">
    <source>
        <dbReference type="Proteomes" id="UP001612928"/>
    </source>
</evidence>
<dbReference type="InterPro" id="IPR013538">
    <property type="entry name" value="ASHA1/2-like_C"/>
</dbReference>
<dbReference type="Proteomes" id="UP001612928">
    <property type="component" value="Unassembled WGS sequence"/>
</dbReference>